<sequence length="98" mass="11343">MCLATWATEKNRPRLSCKERVLRLFCHSHASKVTLYQAQLLPASCMHRVSSHNHLLGLIMSRIRCQKPNLLLQVSATVHQPQFGPHMDKDSSHRWLFL</sequence>
<comment type="caution">
    <text evidence="1">The sequence shown here is derived from an EMBL/GenBank/DDBJ whole genome shotgun (WGS) entry which is preliminary data.</text>
</comment>
<evidence type="ECO:0000313" key="1">
    <source>
        <dbReference type="EMBL" id="MED6234145.1"/>
    </source>
</evidence>
<keyword evidence="2" id="KW-1185">Reference proteome</keyword>
<evidence type="ECO:0000313" key="2">
    <source>
        <dbReference type="Proteomes" id="UP001345963"/>
    </source>
</evidence>
<proteinExistence type="predicted"/>
<dbReference type="EMBL" id="JAHUTI010005119">
    <property type="protein sequence ID" value="MED6234145.1"/>
    <property type="molecule type" value="Genomic_DNA"/>
</dbReference>
<name>A0ABU7A986_9TELE</name>
<reference evidence="1 2" key="1">
    <citation type="submission" date="2021-07" db="EMBL/GenBank/DDBJ databases">
        <authorList>
            <person name="Palmer J.M."/>
        </authorList>
    </citation>
    <scope>NUCLEOTIDE SEQUENCE [LARGE SCALE GENOMIC DNA]</scope>
    <source>
        <strain evidence="1 2">AT_MEX2019</strain>
        <tissue evidence="1">Muscle</tissue>
    </source>
</reference>
<dbReference type="Proteomes" id="UP001345963">
    <property type="component" value="Unassembled WGS sequence"/>
</dbReference>
<accession>A0ABU7A986</accession>
<gene>
    <name evidence="1" type="ORF">ATANTOWER_023140</name>
</gene>
<organism evidence="1 2">
    <name type="scientific">Ataeniobius toweri</name>
    <dbReference type="NCBI Taxonomy" id="208326"/>
    <lineage>
        <taxon>Eukaryota</taxon>
        <taxon>Metazoa</taxon>
        <taxon>Chordata</taxon>
        <taxon>Craniata</taxon>
        <taxon>Vertebrata</taxon>
        <taxon>Euteleostomi</taxon>
        <taxon>Actinopterygii</taxon>
        <taxon>Neopterygii</taxon>
        <taxon>Teleostei</taxon>
        <taxon>Neoteleostei</taxon>
        <taxon>Acanthomorphata</taxon>
        <taxon>Ovalentaria</taxon>
        <taxon>Atherinomorphae</taxon>
        <taxon>Cyprinodontiformes</taxon>
        <taxon>Goodeidae</taxon>
        <taxon>Ataeniobius</taxon>
    </lineage>
</organism>
<protein>
    <submittedName>
        <fullName evidence="1">Uncharacterized protein</fullName>
    </submittedName>
</protein>